<keyword evidence="7 8" id="KW-0472">Membrane</keyword>
<dbReference type="Gene3D" id="1.10.3470.10">
    <property type="entry name" value="ABC transporter involved in vitamin B12 uptake, BtuC"/>
    <property type="match status" value="1"/>
</dbReference>
<dbReference type="PANTHER" id="PTHR30472:SF1">
    <property type="entry name" value="FE(3+) DICITRATE TRANSPORT SYSTEM PERMEASE PROTEIN FECC-RELATED"/>
    <property type="match status" value="1"/>
</dbReference>
<sequence>MTVKDREARRTGTARGVTQVGLLLGGLALLLVVAVVGIGIGARSIPPAEVVRALLDPAGTDDHVIVRELRLPRALLAVVVGAALAVAGALIQTMTRNPLAEPGILGVTAGAGFAITLGSAYGLAAGPAGTMGFAILGSVLAAALVTAVGRHSPLRLVLTGVALTAVLGGVALGLRLMTPDVFDVYRFWSIGSLAAREQAPILIPVTAVLVALACALLLGRSLNALALGENVAHTLGARVNRVRAAVLVLVTVLSGAATALAGPILFVGLMVPHLVRRVAGGSVPWLLAHSMVVGPILLMFADIGSRVLLPTGEVPVAIVTAFLGGPILIRAVRRHGAGTL</sequence>
<dbReference type="GO" id="GO:0033214">
    <property type="term" value="P:siderophore-iron import into cell"/>
    <property type="evidence" value="ECO:0007669"/>
    <property type="project" value="TreeGrafter"/>
</dbReference>
<dbReference type="InterPro" id="IPR000522">
    <property type="entry name" value="ABC_transptr_permease_BtuC"/>
</dbReference>
<keyword evidence="3" id="KW-0813">Transport</keyword>
<evidence type="ECO:0000256" key="5">
    <source>
        <dbReference type="ARBA" id="ARBA00022692"/>
    </source>
</evidence>
<dbReference type="GO" id="GO:0022857">
    <property type="term" value="F:transmembrane transporter activity"/>
    <property type="evidence" value="ECO:0007669"/>
    <property type="project" value="InterPro"/>
</dbReference>
<feature type="transmembrane region" description="Helical" evidence="8">
    <location>
        <begin position="74"/>
        <end position="91"/>
    </location>
</feature>
<dbReference type="EMBL" id="VKHS01000044">
    <property type="protein sequence ID" value="MBB0228684.1"/>
    <property type="molecule type" value="Genomic_DNA"/>
</dbReference>
<feature type="transmembrane region" description="Helical" evidence="8">
    <location>
        <begin position="130"/>
        <end position="149"/>
    </location>
</feature>
<evidence type="ECO:0000313" key="9">
    <source>
        <dbReference type="EMBL" id="MBB0228684.1"/>
    </source>
</evidence>
<organism evidence="9 10">
    <name type="scientific">Streptomyces calidiresistens</name>
    <dbReference type="NCBI Taxonomy" id="1485586"/>
    <lineage>
        <taxon>Bacteria</taxon>
        <taxon>Bacillati</taxon>
        <taxon>Actinomycetota</taxon>
        <taxon>Actinomycetes</taxon>
        <taxon>Kitasatosporales</taxon>
        <taxon>Streptomycetaceae</taxon>
        <taxon>Streptomyces</taxon>
    </lineage>
</organism>
<feature type="transmembrane region" description="Helical" evidence="8">
    <location>
        <begin position="244"/>
        <end position="271"/>
    </location>
</feature>
<evidence type="ECO:0000256" key="3">
    <source>
        <dbReference type="ARBA" id="ARBA00022448"/>
    </source>
</evidence>
<feature type="transmembrane region" description="Helical" evidence="8">
    <location>
        <begin position="103"/>
        <end position="124"/>
    </location>
</feature>
<evidence type="ECO:0000256" key="6">
    <source>
        <dbReference type="ARBA" id="ARBA00022989"/>
    </source>
</evidence>
<dbReference type="SUPFAM" id="SSF81345">
    <property type="entry name" value="ABC transporter involved in vitamin B12 uptake, BtuC"/>
    <property type="match status" value="1"/>
</dbReference>
<accession>A0A7W3XVE8</accession>
<gene>
    <name evidence="9" type="ORF">FOE67_03960</name>
</gene>
<proteinExistence type="inferred from homology"/>
<dbReference type="AlphaFoldDB" id="A0A7W3XVE8"/>
<keyword evidence="4" id="KW-1003">Cell membrane</keyword>
<dbReference type="GO" id="GO:0005886">
    <property type="term" value="C:plasma membrane"/>
    <property type="evidence" value="ECO:0007669"/>
    <property type="project" value="UniProtKB-SubCell"/>
</dbReference>
<evidence type="ECO:0000256" key="4">
    <source>
        <dbReference type="ARBA" id="ARBA00022475"/>
    </source>
</evidence>
<feature type="transmembrane region" description="Helical" evidence="8">
    <location>
        <begin position="283"/>
        <end position="301"/>
    </location>
</feature>
<evidence type="ECO:0000256" key="1">
    <source>
        <dbReference type="ARBA" id="ARBA00004651"/>
    </source>
</evidence>
<feature type="transmembrane region" description="Helical" evidence="8">
    <location>
        <begin position="198"/>
        <end position="218"/>
    </location>
</feature>
<feature type="transmembrane region" description="Helical" evidence="8">
    <location>
        <begin position="156"/>
        <end position="178"/>
    </location>
</feature>
<evidence type="ECO:0000256" key="8">
    <source>
        <dbReference type="SAM" id="Phobius"/>
    </source>
</evidence>
<dbReference type="InterPro" id="IPR037294">
    <property type="entry name" value="ABC_BtuC-like"/>
</dbReference>
<reference evidence="10" key="1">
    <citation type="submission" date="2019-10" db="EMBL/GenBank/DDBJ databases">
        <title>Streptomyces sp. nov., a novel actinobacterium isolated from alkaline environment.</title>
        <authorList>
            <person name="Golinska P."/>
        </authorList>
    </citation>
    <scope>NUCLEOTIDE SEQUENCE [LARGE SCALE GENOMIC DNA]</scope>
    <source>
        <strain evidence="10">DSM 42108</strain>
    </source>
</reference>
<keyword evidence="6 8" id="KW-1133">Transmembrane helix</keyword>
<keyword evidence="10" id="KW-1185">Reference proteome</keyword>
<dbReference type="CDD" id="cd06550">
    <property type="entry name" value="TM_ABC_iron-siderophores_like"/>
    <property type="match status" value="1"/>
</dbReference>
<evidence type="ECO:0000256" key="7">
    <source>
        <dbReference type="ARBA" id="ARBA00023136"/>
    </source>
</evidence>
<evidence type="ECO:0000256" key="2">
    <source>
        <dbReference type="ARBA" id="ARBA00007935"/>
    </source>
</evidence>
<comment type="similarity">
    <text evidence="2">Belongs to the binding-protein-dependent transport system permease family. FecCD subfamily.</text>
</comment>
<dbReference type="PANTHER" id="PTHR30472">
    <property type="entry name" value="FERRIC ENTEROBACTIN TRANSPORT SYSTEM PERMEASE PROTEIN"/>
    <property type="match status" value="1"/>
</dbReference>
<feature type="transmembrane region" description="Helical" evidence="8">
    <location>
        <begin position="20"/>
        <end position="42"/>
    </location>
</feature>
<dbReference type="Pfam" id="PF01032">
    <property type="entry name" value="FecCD"/>
    <property type="match status" value="1"/>
</dbReference>
<feature type="transmembrane region" description="Helical" evidence="8">
    <location>
        <begin position="313"/>
        <end position="332"/>
    </location>
</feature>
<comment type="caution">
    <text evidence="9">The sequence shown here is derived from an EMBL/GenBank/DDBJ whole genome shotgun (WGS) entry which is preliminary data.</text>
</comment>
<comment type="subcellular location">
    <subcellularLocation>
        <location evidence="1">Cell membrane</location>
        <topology evidence="1">Multi-pass membrane protein</topology>
    </subcellularLocation>
</comment>
<protein>
    <submittedName>
        <fullName evidence="9">Iron chelate uptake ABC transporter family permease subunit</fullName>
    </submittedName>
</protein>
<evidence type="ECO:0000313" key="10">
    <source>
        <dbReference type="Proteomes" id="UP000530234"/>
    </source>
</evidence>
<keyword evidence="5 8" id="KW-0812">Transmembrane</keyword>
<dbReference type="Proteomes" id="UP000530234">
    <property type="component" value="Unassembled WGS sequence"/>
</dbReference>
<name>A0A7W3XVE8_9ACTN</name>